<proteinExistence type="predicted"/>
<dbReference type="EMBL" id="MU853812">
    <property type="protein sequence ID" value="KAK3939377.1"/>
    <property type="molecule type" value="Genomic_DNA"/>
</dbReference>
<keyword evidence="2" id="KW-1185">Reference proteome</keyword>
<evidence type="ECO:0000313" key="2">
    <source>
        <dbReference type="Proteomes" id="UP001303473"/>
    </source>
</evidence>
<evidence type="ECO:0008006" key="3">
    <source>
        <dbReference type="Google" id="ProtNLM"/>
    </source>
</evidence>
<dbReference type="AlphaFoldDB" id="A0AAN6S360"/>
<comment type="caution">
    <text evidence="1">The sequence shown here is derived from an EMBL/GenBank/DDBJ whole genome shotgun (WGS) entry which is preliminary data.</text>
</comment>
<dbReference type="InterPro" id="IPR052895">
    <property type="entry name" value="HetReg/Transcr_Mod"/>
</dbReference>
<sequence>MRVIFSRADLVYMWLGPSSDDVDRVMDFISRVGPRAFASGVLDSKLHGRPGQEVHDYIKTRPPSNEVDTNDDTAGSELARFYFDLLHERGLYAAPQGGLLTGIVDLLQRDYWHRIWIIQEVALAKDAVVMCGDRSVSLDMFDATFTAVWACKTSGIFNLHPEYHGYGARLLSNMYGTSKPLITRSLRRRRDQIRLADILVELSAAPKRPFYTASDPRDIVFGLLGVIDDRGKLGLRADYSMALVEVFSVLTRALIREGNESSRRFDLDLCVPRREKADNLPTWVSDWRVVGKYGIRSFPINHYHAFDATVGIPPPLLATNNVDCINFAVLRRPGCRVDVIKEVMPPPKRVQYDEWQRSQIADANGWLSAVFNFAGLGPETSPGEDYVWRTIMCHKLRKYGQITVATSEDIAWLIRRIMRRERVDISTLTEDQVEFIRRGLYDLSRAQPKLQTLRDQLAYVVHEWPEYLGAMNRDRTLFKTMKGMFGLGHVAIRAGDVVTLLWGVRSPIILRPRECVGFELVGDAYVDGIMHGEFLDTKPTEREFDIY</sequence>
<name>A0AAN6S360_9PEZI</name>
<evidence type="ECO:0000313" key="1">
    <source>
        <dbReference type="EMBL" id="KAK3939377.1"/>
    </source>
</evidence>
<protein>
    <recommendedName>
        <fullName evidence="3">Heterokaryon incompatibility domain-containing protein</fullName>
    </recommendedName>
</protein>
<organism evidence="1 2">
    <name type="scientific">Diplogelasinospora grovesii</name>
    <dbReference type="NCBI Taxonomy" id="303347"/>
    <lineage>
        <taxon>Eukaryota</taxon>
        <taxon>Fungi</taxon>
        <taxon>Dikarya</taxon>
        <taxon>Ascomycota</taxon>
        <taxon>Pezizomycotina</taxon>
        <taxon>Sordariomycetes</taxon>
        <taxon>Sordariomycetidae</taxon>
        <taxon>Sordariales</taxon>
        <taxon>Diplogelasinosporaceae</taxon>
        <taxon>Diplogelasinospora</taxon>
    </lineage>
</organism>
<gene>
    <name evidence="1" type="ORF">QBC46DRAFT_388075</name>
</gene>
<accession>A0AAN6S360</accession>
<dbReference type="PANTHER" id="PTHR24148">
    <property type="entry name" value="ANKYRIN REPEAT DOMAIN-CONTAINING PROTEIN 39 HOMOLOG-RELATED"/>
    <property type="match status" value="1"/>
</dbReference>
<reference evidence="2" key="1">
    <citation type="journal article" date="2023" name="Mol. Phylogenet. Evol.">
        <title>Genome-scale phylogeny and comparative genomics of the fungal order Sordariales.</title>
        <authorList>
            <person name="Hensen N."/>
            <person name="Bonometti L."/>
            <person name="Westerberg I."/>
            <person name="Brannstrom I.O."/>
            <person name="Guillou S."/>
            <person name="Cros-Aarteil S."/>
            <person name="Calhoun S."/>
            <person name="Haridas S."/>
            <person name="Kuo A."/>
            <person name="Mondo S."/>
            <person name="Pangilinan J."/>
            <person name="Riley R."/>
            <person name="LaButti K."/>
            <person name="Andreopoulos B."/>
            <person name="Lipzen A."/>
            <person name="Chen C."/>
            <person name="Yan M."/>
            <person name="Daum C."/>
            <person name="Ng V."/>
            <person name="Clum A."/>
            <person name="Steindorff A."/>
            <person name="Ohm R.A."/>
            <person name="Martin F."/>
            <person name="Silar P."/>
            <person name="Natvig D.O."/>
            <person name="Lalanne C."/>
            <person name="Gautier V."/>
            <person name="Ament-Velasquez S.L."/>
            <person name="Kruys A."/>
            <person name="Hutchinson M.I."/>
            <person name="Powell A.J."/>
            <person name="Barry K."/>
            <person name="Miller A.N."/>
            <person name="Grigoriev I.V."/>
            <person name="Debuchy R."/>
            <person name="Gladieux P."/>
            <person name="Hiltunen Thoren M."/>
            <person name="Johannesson H."/>
        </authorList>
    </citation>
    <scope>NUCLEOTIDE SEQUENCE [LARGE SCALE GENOMIC DNA]</scope>
    <source>
        <strain evidence="2">CBS 340.73</strain>
    </source>
</reference>
<dbReference type="PANTHER" id="PTHR24148:SF79">
    <property type="entry name" value="HETEROKARYON INCOMPATIBILITY DOMAIN-CONTAINING PROTEIN"/>
    <property type="match status" value="1"/>
</dbReference>
<dbReference type="Pfam" id="PF26639">
    <property type="entry name" value="Het-6_barrel"/>
    <property type="match status" value="1"/>
</dbReference>
<dbReference type="Proteomes" id="UP001303473">
    <property type="component" value="Unassembled WGS sequence"/>
</dbReference>